<dbReference type="InterPro" id="IPR036265">
    <property type="entry name" value="HIT-like_sf"/>
</dbReference>
<accession>A0A6J0BKI0</accession>
<feature type="region of interest" description="Disordered" evidence="2">
    <location>
        <begin position="265"/>
        <end position="309"/>
    </location>
</feature>
<organism evidence="6">
    <name type="scientific">Neodiprion lecontei</name>
    <name type="common">Redheaded pine sawfly</name>
    <dbReference type="NCBI Taxonomy" id="441921"/>
    <lineage>
        <taxon>Eukaryota</taxon>
        <taxon>Metazoa</taxon>
        <taxon>Ecdysozoa</taxon>
        <taxon>Arthropoda</taxon>
        <taxon>Hexapoda</taxon>
        <taxon>Insecta</taxon>
        <taxon>Pterygota</taxon>
        <taxon>Neoptera</taxon>
        <taxon>Endopterygota</taxon>
        <taxon>Hymenoptera</taxon>
        <taxon>Tenthredinoidea</taxon>
        <taxon>Diprionidae</taxon>
        <taxon>Diprioninae</taxon>
        <taxon>Neodiprion</taxon>
    </lineage>
</organism>
<evidence type="ECO:0000313" key="5">
    <source>
        <dbReference type="Proteomes" id="UP000829291"/>
    </source>
</evidence>
<dbReference type="RefSeq" id="XP_015515126.1">
    <property type="nucleotide sequence ID" value="XM_015659640.2"/>
</dbReference>
<dbReference type="FunCoup" id="A0A6J0BKI0">
    <property type="interactions" value="1961"/>
</dbReference>
<dbReference type="Pfam" id="PF04676">
    <property type="entry name" value="CwfJ_C_2"/>
    <property type="match status" value="1"/>
</dbReference>
<keyword evidence="5" id="KW-1185">Reference proteome</keyword>
<name>A0A6J0BKI0_NEOLC</name>
<dbReference type="PANTHER" id="PTHR12072:SF4">
    <property type="entry name" value="CWF19-LIKE PROTEIN 1"/>
    <property type="match status" value="1"/>
</dbReference>
<feature type="domain" description="Cwf19-like protein C-terminal" evidence="3">
    <location>
        <begin position="433"/>
        <end position="522"/>
    </location>
</feature>
<evidence type="ECO:0000259" key="4">
    <source>
        <dbReference type="Pfam" id="PF04677"/>
    </source>
</evidence>
<feature type="domain" description="Cwf19-like C-terminal" evidence="4">
    <location>
        <begin position="311"/>
        <end position="425"/>
    </location>
</feature>
<dbReference type="GO" id="GO:0071014">
    <property type="term" value="C:post-mRNA release spliceosomal complex"/>
    <property type="evidence" value="ECO:0007669"/>
    <property type="project" value="TreeGrafter"/>
</dbReference>
<feature type="compositionally biased region" description="Polar residues" evidence="2">
    <location>
        <begin position="265"/>
        <end position="275"/>
    </location>
</feature>
<evidence type="ECO:0000313" key="6">
    <source>
        <dbReference type="RefSeq" id="XP_015515126.1"/>
    </source>
</evidence>
<evidence type="ECO:0000256" key="2">
    <source>
        <dbReference type="SAM" id="MobiDB-lite"/>
    </source>
</evidence>
<dbReference type="OrthoDB" id="444325at2759"/>
<dbReference type="Pfam" id="PF04677">
    <property type="entry name" value="CwfJ_C_1"/>
    <property type="match status" value="1"/>
</dbReference>
<dbReference type="InParanoid" id="A0A6J0BKI0"/>
<dbReference type="GO" id="GO:0061632">
    <property type="term" value="F:RNA lariat debranching enzyme activator activity"/>
    <property type="evidence" value="ECO:0007669"/>
    <property type="project" value="TreeGrafter"/>
</dbReference>
<evidence type="ECO:0000259" key="3">
    <source>
        <dbReference type="Pfam" id="PF04676"/>
    </source>
</evidence>
<dbReference type="GO" id="GO:0000398">
    <property type="term" value="P:mRNA splicing, via spliceosome"/>
    <property type="evidence" value="ECO:0007669"/>
    <property type="project" value="TreeGrafter"/>
</dbReference>
<sequence>MSDKQKVLVCGDVRGNFKALFTKIEVINKKSGPFDFLLCVGNFFGPTNIELEPYKNGMRHISVPTYVIGPNTEADVEHYPDIDGCEICPNLTYLGRRGLYNSSSGLKIAYISGVENSNSARSSGAYNFNQTDVTAIRDICLKGQPSFRGVDILLSSPWPQDVTNLDPNNPQFKYHGSKLVAWLAAHIKPRYHISGLEDIHYERPPYRNHAPNGDSIEIASRFIGLASVGNTQKKKWLYALNLTPVDRTRLCDLALGTTDETQSPYPLSLLNSKHSNQADDSRNTQFFYDMDSKDDKKRSKNRDGGFHKKPRPEFDQAKCWFCLSSPEVSKHLVISVGTEVYLALAKGGLVDDHFLILPVTHHASLSILPDNVAKEMKAFKKAVAKYYASTDRVPVFFERNYKTSHCQLQAVPVHKNQEPALKETFEEFSQSSNFQLDELPPRTQLEQIAPAGTPYFYVELPSGEMLYHRIRKSFPIQFGREALASDRILDMSDRADWKDCQLDKEEETQLAKKIRQQFQEYDPAA</sequence>
<dbReference type="PANTHER" id="PTHR12072">
    <property type="entry name" value="CWF19, CELL CYCLE CONTROL PROTEIN"/>
    <property type="match status" value="1"/>
</dbReference>
<dbReference type="InterPro" id="IPR040194">
    <property type="entry name" value="Cwf19-like"/>
</dbReference>
<dbReference type="InterPro" id="IPR006767">
    <property type="entry name" value="Cwf19-like_C_dom-2"/>
</dbReference>
<dbReference type="AlphaFoldDB" id="A0A6J0BKI0"/>
<comment type="similarity">
    <text evidence="1">Belongs to the CWF19 family.</text>
</comment>
<dbReference type="CDD" id="cd07380">
    <property type="entry name" value="MPP_CWF19_N"/>
    <property type="match status" value="1"/>
</dbReference>
<protein>
    <submittedName>
        <fullName evidence="6">CWF19-like protein 1</fullName>
    </submittedName>
</protein>
<reference evidence="6" key="1">
    <citation type="submission" date="2025-08" db="UniProtKB">
        <authorList>
            <consortium name="RefSeq"/>
        </authorList>
    </citation>
    <scope>IDENTIFICATION</scope>
    <source>
        <tissue evidence="6">Thorax and Abdomen</tissue>
    </source>
</reference>
<dbReference type="Gene3D" id="3.30.428.10">
    <property type="entry name" value="HIT-like"/>
    <property type="match status" value="1"/>
</dbReference>
<gene>
    <name evidence="6" type="primary">LOC107220872</name>
</gene>
<dbReference type="Proteomes" id="UP000829291">
    <property type="component" value="Chromosome 7"/>
</dbReference>
<dbReference type="InterPro" id="IPR006768">
    <property type="entry name" value="Cwf19-like_C_dom-1"/>
</dbReference>
<feature type="compositionally biased region" description="Basic and acidic residues" evidence="2">
    <location>
        <begin position="290"/>
        <end position="309"/>
    </location>
</feature>
<proteinExistence type="inferred from homology"/>
<dbReference type="GeneID" id="107220872"/>
<dbReference type="KEGG" id="nlo:107220872"/>
<evidence type="ECO:0000256" key="1">
    <source>
        <dbReference type="ARBA" id="ARBA00006795"/>
    </source>
</evidence>